<name>A0A2T1E8H8_9CYAN</name>
<proteinExistence type="predicted"/>
<dbReference type="Proteomes" id="UP000239576">
    <property type="component" value="Unassembled WGS sequence"/>
</dbReference>
<reference evidence="2 3" key="2">
    <citation type="submission" date="2018-03" db="EMBL/GenBank/DDBJ databases">
        <title>The ancient ancestry and fast evolution of plastids.</title>
        <authorList>
            <person name="Moore K.R."/>
            <person name="Magnabosco C."/>
            <person name="Momper L."/>
            <person name="Gold D.A."/>
            <person name="Bosak T."/>
            <person name="Fournier G.P."/>
        </authorList>
    </citation>
    <scope>NUCLEOTIDE SEQUENCE [LARGE SCALE GENOMIC DNA]</scope>
    <source>
        <strain evidence="2 3">ULC18</strain>
    </source>
</reference>
<keyword evidence="3" id="KW-1185">Reference proteome</keyword>
<comment type="caution">
    <text evidence="2">The sequence shown here is derived from an EMBL/GenBank/DDBJ whole genome shotgun (WGS) entry which is preliminary data.</text>
</comment>
<sequence>MLMTEQVIEQLQEFEIETIKVIGIAHNDYSTEDFSRWRNRLQLEVMPYDLDPTHPKYHAMNGVPVLKVVDGGILGTFAPETPKLPIGAPLEAAIVQRLHRRIAESTRSMVQFQVKPQSVQVDRQPEETPQSLSPLPGRQSLQVVESSEQREPNGERSTQASLAQAIAQTYHRLPSPTETVQLPIGSRWQATVMAGGDYAVRDEQDRLVCQGNFETGDVGEPMNFAKAEEFQRMVQGRSRRVSVDEAAPKERGESRDRLRGELQK</sequence>
<feature type="region of interest" description="Disordered" evidence="1">
    <location>
        <begin position="114"/>
        <end position="161"/>
    </location>
</feature>
<gene>
    <name evidence="2" type="ORF">C7B82_12345</name>
</gene>
<feature type="compositionally biased region" description="Polar residues" evidence="1">
    <location>
        <begin position="114"/>
        <end position="146"/>
    </location>
</feature>
<dbReference type="EMBL" id="PVWK01000069">
    <property type="protein sequence ID" value="PSB28995.1"/>
    <property type="molecule type" value="Genomic_DNA"/>
</dbReference>
<dbReference type="AlphaFoldDB" id="A0A2T1E8H8"/>
<protein>
    <submittedName>
        <fullName evidence="2">Uncharacterized protein</fullName>
    </submittedName>
</protein>
<evidence type="ECO:0000256" key="1">
    <source>
        <dbReference type="SAM" id="MobiDB-lite"/>
    </source>
</evidence>
<reference evidence="3" key="1">
    <citation type="submission" date="2018-02" db="EMBL/GenBank/DDBJ databases">
        <authorList>
            <person name="Moore K."/>
            <person name="Momper L."/>
        </authorList>
    </citation>
    <scope>NUCLEOTIDE SEQUENCE [LARGE SCALE GENOMIC DNA]</scope>
    <source>
        <strain evidence="3">ULC18</strain>
    </source>
</reference>
<feature type="region of interest" description="Disordered" evidence="1">
    <location>
        <begin position="234"/>
        <end position="264"/>
    </location>
</feature>
<evidence type="ECO:0000313" key="2">
    <source>
        <dbReference type="EMBL" id="PSB28995.1"/>
    </source>
</evidence>
<accession>A0A2T1E8H8</accession>
<evidence type="ECO:0000313" key="3">
    <source>
        <dbReference type="Proteomes" id="UP000239576"/>
    </source>
</evidence>
<feature type="compositionally biased region" description="Basic and acidic residues" evidence="1">
    <location>
        <begin position="241"/>
        <end position="264"/>
    </location>
</feature>
<organism evidence="2 3">
    <name type="scientific">Stenomitos frigidus ULC18</name>
    <dbReference type="NCBI Taxonomy" id="2107698"/>
    <lineage>
        <taxon>Bacteria</taxon>
        <taxon>Bacillati</taxon>
        <taxon>Cyanobacteriota</taxon>
        <taxon>Cyanophyceae</taxon>
        <taxon>Leptolyngbyales</taxon>
        <taxon>Leptolyngbyaceae</taxon>
        <taxon>Stenomitos</taxon>
    </lineage>
</organism>
<dbReference type="RefSeq" id="WP_106256600.1">
    <property type="nucleotide sequence ID" value="NZ_CAWNSW010000002.1"/>
</dbReference>